<dbReference type="SUPFAM" id="SSF53822">
    <property type="entry name" value="Periplasmic binding protein-like I"/>
    <property type="match status" value="1"/>
</dbReference>
<evidence type="ECO:0000256" key="1">
    <source>
        <dbReference type="ARBA" id="ARBA00004196"/>
    </source>
</evidence>
<dbReference type="InterPro" id="IPR028082">
    <property type="entry name" value="Peripla_BP_I"/>
</dbReference>
<name>A0A4P7D9A5_9BURK</name>
<evidence type="ECO:0000259" key="4">
    <source>
        <dbReference type="Pfam" id="PF13407"/>
    </source>
</evidence>
<dbReference type="AlphaFoldDB" id="A0A4P7D9A5"/>
<proteinExistence type="inferred from homology"/>
<feature type="domain" description="Periplasmic binding protein" evidence="4">
    <location>
        <begin position="35"/>
        <end position="293"/>
    </location>
</feature>
<keyword evidence="3" id="KW-0732">Signal</keyword>
<evidence type="ECO:0000313" key="5">
    <source>
        <dbReference type="EMBL" id="QBR03282.1"/>
    </source>
</evidence>
<dbReference type="Gene3D" id="3.40.50.2300">
    <property type="match status" value="2"/>
</dbReference>
<evidence type="ECO:0000313" key="6">
    <source>
        <dbReference type="Proteomes" id="UP000295727"/>
    </source>
</evidence>
<accession>A0A4P7D9A5</accession>
<dbReference type="Proteomes" id="UP000295727">
    <property type="component" value="Chromosome 4"/>
</dbReference>
<comment type="similarity">
    <text evidence="2">Belongs to the bacterial solute-binding protein 2 family.</text>
</comment>
<organism evidence="5 6">
    <name type="scientific">Paraburkholderia pallida</name>
    <dbReference type="NCBI Taxonomy" id="2547399"/>
    <lineage>
        <taxon>Bacteria</taxon>
        <taxon>Pseudomonadati</taxon>
        <taxon>Pseudomonadota</taxon>
        <taxon>Betaproteobacteria</taxon>
        <taxon>Burkholderiales</taxon>
        <taxon>Burkholderiaceae</taxon>
        <taxon>Paraburkholderia</taxon>
    </lineage>
</organism>
<dbReference type="EMBL" id="CP038151">
    <property type="protein sequence ID" value="QBR03282.1"/>
    <property type="molecule type" value="Genomic_DNA"/>
</dbReference>
<sequence length="325" mass="34463">MPDEKRRRVVIASLLGAIGAALTRSSSGATRNFTIALVLKGLPDAYTQTMVAAAKVFQAHAPYPFTLLVQGVTAETDSDGQIRLIDALIAQRVNAIVIAPADSRALVPAARRSVQQRILTLAIDNPLDADALSAAGIRVPYVGPDDRRAARLVGEYLAHRLRPGDRVGIIEGVHGARNAQQRNAGYRDAMQAAHVEIVAVAPGDWEYGKGRLAAAAMLAAHPGMRALLCANDNMARGAVDAVRAAQLSGHVLVTGFNDDDAIKPLIKKGQVLATLDQFAAKQAVYGLDVAMQAHVEQQTQDDLSDFIETPVVLVTKDNLQAGHAA</sequence>
<dbReference type="OrthoDB" id="5592879at2"/>
<gene>
    <name evidence="5" type="ORF">E1956_39740</name>
</gene>
<dbReference type="PANTHER" id="PTHR46847">
    <property type="entry name" value="D-ALLOSE-BINDING PERIPLASMIC PROTEIN-RELATED"/>
    <property type="match status" value="1"/>
</dbReference>
<dbReference type="KEGG" id="ppai:E1956_39740"/>
<dbReference type="RefSeq" id="WP_134758779.1">
    <property type="nucleotide sequence ID" value="NZ_CP038151.1"/>
</dbReference>
<comment type="subcellular location">
    <subcellularLocation>
        <location evidence="1">Cell envelope</location>
    </subcellularLocation>
</comment>
<reference evidence="5 6" key="1">
    <citation type="submission" date="2019-03" db="EMBL/GenBank/DDBJ databases">
        <title>Paraburkholderia sp. 7MH5, isolated from subtropical forest soil.</title>
        <authorList>
            <person name="Gao Z.-H."/>
            <person name="Qiu L.-H."/>
        </authorList>
    </citation>
    <scope>NUCLEOTIDE SEQUENCE [LARGE SCALE GENOMIC DNA]</scope>
    <source>
        <strain evidence="5 6">7MH5</strain>
    </source>
</reference>
<dbReference type="Pfam" id="PF13407">
    <property type="entry name" value="Peripla_BP_4"/>
    <property type="match status" value="1"/>
</dbReference>
<dbReference type="GO" id="GO:0030313">
    <property type="term" value="C:cell envelope"/>
    <property type="evidence" value="ECO:0007669"/>
    <property type="project" value="UniProtKB-SubCell"/>
</dbReference>
<dbReference type="InterPro" id="IPR025997">
    <property type="entry name" value="SBP_2_dom"/>
</dbReference>
<evidence type="ECO:0000256" key="3">
    <source>
        <dbReference type="ARBA" id="ARBA00022729"/>
    </source>
</evidence>
<dbReference type="GO" id="GO:0030246">
    <property type="term" value="F:carbohydrate binding"/>
    <property type="evidence" value="ECO:0007669"/>
    <property type="project" value="UniProtKB-ARBA"/>
</dbReference>
<protein>
    <submittedName>
        <fullName evidence="5">Sugar ABC transporter substrate-binding protein</fullName>
    </submittedName>
</protein>
<dbReference type="PANTHER" id="PTHR46847:SF1">
    <property type="entry name" value="D-ALLOSE-BINDING PERIPLASMIC PROTEIN-RELATED"/>
    <property type="match status" value="1"/>
</dbReference>
<evidence type="ECO:0000256" key="2">
    <source>
        <dbReference type="ARBA" id="ARBA00007639"/>
    </source>
</evidence>
<keyword evidence="6" id="KW-1185">Reference proteome</keyword>